<sequence>MRLPLATLEVFNAIVQEGSLSAAALTLGIKRSTVSHQLKSLEDRIGTVLFIRTTRSISLTEAGRALAQNSAPAFEQLAHGLENARTAGQSTRGTLKLAIPEFVYHLLICEPLLTFQELYPEIEIELVLADAWSDILKEGLHAGFRLGGLIAQDMVAVSLTDPMTAAVVASPAYLEKHGTPKHPTDLLEHNCLHYRFPSSGLLAPWIFSGVDGDYPVDVRGSVIANSLPVAVGLATRGLGVGYTFREFSADALNTGELVEILSDHRVCMPGVNIYFPQEYRALVPLRLFIQHLKQAVSATSSDMMT</sequence>
<evidence type="ECO:0000256" key="4">
    <source>
        <dbReference type="ARBA" id="ARBA00023163"/>
    </source>
</evidence>
<comment type="caution">
    <text evidence="6">The sequence shown here is derived from an EMBL/GenBank/DDBJ whole genome shotgun (WGS) entry which is preliminary data.</text>
</comment>
<keyword evidence="2" id="KW-0805">Transcription regulation</keyword>
<keyword evidence="4" id="KW-0804">Transcription</keyword>
<dbReference type="InterPro" id="IPR036388">
    <property type="entry name" value="WH-like_DNA-bd_sf"/>
</dbReference>
<dbReference type="PANTHER" id="PTHR30537:SF1">
    <property type="entry name" value="HTH-TYPE TRANSCRIPTIONAL REGULATOR PGRR"/>
    <property type="match status" value="1"/>
</dbReference>
<reference evidence="6 7" key="1">
    <citation type="submission" date="2017-05" db="EMBL/GenBank/DDBJ databases">
        <authorList>
            <person name="Varghese N."/>
            <person name="Submissions S."/>
        </authorList>
    </citation>
    <scope>NUCLEOTIDE SEQUENCE [LARGE SCALE GENOMIC DNA]</scope>
    <source>
        <strain evidence="6 7">DSM 29734</strain>
    </source>
</reference>
<keyword evidence="7" id="KW-1185">Reference proteome</keyword>
<protein>
    <submittedName>
        <fullName evidence="6">Transcriptional regulator, LysR family</fullName>
    </submittedName>
</protein>
<comment type="similarity">
    <text evidence="1">Belongs to the LysR transcriptional regulatory family.</text>
</comment>
<dbReference type="Gene3D" id="3.40.190.290">
    <property type="match status" value="1"/>
</dbReference>
<dbReference type="SUPFAM" id="SSF46785">
    <property type="entry name" value="Winged helix' DNA-binding domain"/>
    <property type="match status" value="1"/>
</dbReference>
<dbReference type="PANTHER" id="PTHR30537">
    <property type="entry name" value="HTH-TYPE TRANSCRIPTIONAL REGULATOR"/>
    <property type="match status" value="1"/>
</dbReference>
<organism evidence="6 7">
    <name type="scientific">Shimia sagamensis</name>
    <dbReference type="NCBI Taxonomy" id="1566352"/>
    <lineage>
        <taxon>Bacteria</taxon>
        <taxon>Pseudomonadati</taxon>
        <taxon>Pseudomonadota</taxon>
        <taxon>Alphaproteobacteria</taxon>
        <taxon>Rhodobacterales</taxon>
        <taxon>Roseobacteraceae</taxon>
    </lineage>
</organism>
<dbReference type="InterPro" id="IPR058163">
    <property type="entry name" value="LysR-type_TF_proteobact-type"/>
</dbReference>
<dbReference type="Proteomes" id="UP001157961">
    <property type="component" value="Unassembled WGS sequence"/>
</dbReference>
<dbReference type="EMBL" id="FXTY01000002">
    <property type="protein sequence ID" value="SMP13966.1"/>
    <property type="molecule type" value="Genomic_DNA"/>
</dbReference>
<dbReference type="RefSeq" id="WP_283425331.1">
    <property type="nucleotide sequence ID" value="NZ_FXTY01000002.1"/>
</dbReference>
<dbReference type="Pfam" id="PF00126">
    <property type="entry name" value="HTH_1"/>
    <property type="match status" value="1"/>
</dbReference>
<feature type="domain" description="HTH lysR-type" evidence="5">
    <location>
        <begin position="1"/>
        <end position="60"/>
    </location>
</feature>
<evidence type="ECO:0000256" key="3">
    <source>
        <dbReference type="ARBA" id="ARBA00023125"/>
    </source>
</evidence>
<keyword evidence="3" id="KW-0238">DNA-binding</keyword>
<evidence type="ECO:0000256" key="2">
    <source>
        <dbReference type="ARBA" id="ARBA00023015"/>
    </source>
</evidence>
<evidence type="ECO:0000259" key="5">
    <source>
        <dbReference type="PROSITE" id="PS50931"/>
    </source>
</evidence>
<dbReference type="Pfam" id="PF03466">
    <property type="entry name" value="LysR_substrate"/>
    <property type="match status" value="1"/>
</dbReference>
<dbReference type="InterPro" id="IPR005119">
    <property type="entry name" value="LysR_subst-bd"/>
</dbReference>
<accession>A0ABY1NPF3</accession>
<name>A0ABY1NPF3_9RHOB</name>
<dbReference type="InterPro" id="IPR036390">
    <property type="entry name" value="WH_DNA-bd_sf"/>
</dbReference>
<dbReference type="Gene3D" id="1.10.10.10">
    <property type="entry name" value="Winged helix-like DNA-binding domain superfamily/Winged helix DNA-binding domain"/>
    <property type="match status" value="1"/>
</dbReference>
<dbReference type="SUPFAM" id="SSF53850">
    <property type="entry name" value="Periplasmic binding protein-like II"/>
    <property type="match status" value="1"/>
</dbReference>
<dbReference type="PROSITE" id="PS50931">
    <property type="entry name" value="HTH_LYSR"/>
    <property type="match status" value="1"/>
</dbReference>
<evidence type="ECO:0000256" key="1">
    <source>
        <dbReference type="ARBA" id="ARBA00009437"/>
    </source>
</evidence>
<dbReference type="InterPro" id="IPR000847">
    <property type="entry name" value="LysR_HTH_N"/>
</dbReference>
<evidence type="ECO:0000313" key="7">
    <source>
        <dbReference type="Proteomes" id="UP001157961"/>
    </source>
</evidence>
<evidence type="ECO:0000313" key="6">
    <source>
        <dbReference type="EMBL" id="SMP13966.1"/>
    </source>
</evidence>
<gene>
    <name evidence="6" type="ORF">SAMN06265373_102608</name>
</gene>
<proteinExistence type="inferred from homology"/>